<name>A0A814Q210_9BILA</name>
<evidence type="ECO:0000256" key="4">
    <source>
        <dbReference type="ARBA" id="ARBA00022989"/>
    </source>
</evidence>
<dbReference type="SUPFAM" id="SSF81321">
    <property type="entry name" value="Family A G protein-coupled receptor-like"/>
    <property type="match status" value="1"/>
</dbReference>
<proteinExistence type="predicted"/>
<dbReference type="InterPro" id="IPR017452">
    <property type="entry name" value="GPCR_Rhodpsn_7TM"/>
</dbReference>
<dbReference type="EMBL" id="CAJNOI010000135">
    <property type="protein sequence ID" value="CAF1113430.1"/>
    <property type="molecule type" value="Genomic_DNA"/>
</dbReference>
<keyword evidence="5 7" id="KW-0472">Membrane</keyword>
<dbReference type="InterPro" id="IPR002919">
    <property type="entry name" value="TIL_dom"/>
</dbReference>
<feature type="transmembrane region" description="Helical" evidence="7">
    <location>
        <begin position="178"/>
        <end position="201"/>
    </location>
</feature>
<evidence type="ECO:0000256" key="2">
    <source>
        <dbReference type="ARBA" id="ARBA00022690"/>
    </source>
</evidence>
<dbReference type="GO" id="GO:0016020">
    <property type="term" value="C:membrane"/>
    <property type="evidence" value="ECO:0007669"/>
    <property type="project" value="UniProtKB-SubCell"/>
</dbReference>
<feature type="transmembrane region" description="Helical" evidence="7">
    <location>
        <begin position="43"/>
        <end position="64"/>
    </location>
</feature>
<dbReference type="InterPro" id="IPR051368">
    <property type="entry name" value="SerProtInhib-TIL_Domain"/>
</dbReference>
<protein>
    <recommendedName>
        <fullName evidence="8">G-protein coupled receptors family 1 profile domain-containing protein</fullName>
    </recommendedName>
</protein>
<accession>A0A814Q210</accession>
<dbReference type="Pfam" id="PF01826">
    <property type="entry name" value="TIL"/>
    <property type="match status" value="3"/>
</dbReference>
<keyword evidence="3 7" id="KW-0812">Transmembrane</keyword>
<comment type="subcellular location">
    <subcellularLocation>
        <location evidence="1">Membrane</location>
    </subcellularLocation>
</comment>
<feature type="domain" description="G-protein coupled receptors family 1 profile" evidence="8">
    <location>
        <begin position="1"/>
        <end position="236"/>
    </location>
</feature>
<keyword evidence="11" id="KW-1185">Reference proteome</keyword>
<dbReference type="CDD" id="cd19941">
    <property type="entry name" value="TIL"/>
    <property type="match status" value="3"/>
</dbReference>
<evidence type="ECO:0000313" key="10">
    <source>
        <dbReference type="EMBL" id="CAF1177428.1"/>
    </source>
</evidence>
<feature type="transmembrane region" description="Helical" evidence="7">
    <location>
        <begin position="123"/>
        <end position="146"/>
    </location>
</feature>
<dbReference type="CDD" id="cd00637">
    <property type="entry name" value="7tm_classA_rhodopsin-like"/>
    <property type="match status" value="1"/>
</dbReference>
<dbReference type="PANTHER" id="PTHR23259">
    <property type="entry name" value="RIDDLE"/>
    <property type="match status" value="1"/>
</dbReference>
<feature type="transmembrane region" description="Helical" evidence="7">
    <location>
        <begin position="207"/>
        <end position="230"/>
    </location>
</feature>
<dbReference type="EMBL" id="CAJNOM010000172">
    <property type="protein sequence ID" value="CAF1177428.1"/>
    <property type="molecule type" value="Genomic_DNA"/>
</dbReference>
<dbReference type="InterPro" id="IPR036084">
    <property type="entry name" value="Ser_inhib-like_sf"/>
</dbReference>
<gene>
    <name evidence="9" type="ORF">BJG266_LOCUS22032</name>
    <name evidence="10" type="ORF">QVE165_LOCUS24476</name>
</gene>
<dbReference type="PROSITE" id="PS50262">
    <property type="entry name" value="G_PROTEIN_RECEP_F1_2"/>
    <property type="match status" value="1"/>
</dbReference>
<dbReference type="Proteomes" id="UP000663877">
    <property type="component" value="Unassembled WGS sequence"/>
</dbReference>
<evidence type="ECO:0000256" key="7">
    <source>
        <dbReference type="SAM" id="Phobius"/>
    </source>
</evidence>
<reference evidence="9" key="1">
    <citation type="submission" date="2021-02" db="EMBL/GenBank/DDBJ databases">
        <authorList>
            <person name="Nowell W R."/>
        </authorList>
    </citation>
    <scope>NUCLEOTIDE SEQUENCE</scope>
</reference>
<evidence type="ECO:0000259" key="8">
    <source>
        <dbReference type="PROSITE" id="PS50262"/>
    </source>
</evidence>
<evidence type="ECO:0000256" key="6">
    <source>
        <dbReference type="ARBA" id="ARBA00023157"/>
    </source>
</evidence>
<dbReference type="Gene3D" id="1.20.1070.10">
    <property type="entry name" value="Rhodopsin 7-helix transmembrane proteins"/>
    <property type="match status" value="1"/>
</dbReference>
<evidence type="ECO:0000313" key="11">
    <source>
        <dbReference type="Proteomes" id="UP000663832"/>
    </source>
</evidence>
<dbReference type="Proteomes" id="UP000663832">
    <property type="component" value="Unassembled WGS sequence"/>
</dbReference>
<dbReference type="SUPFAM" id="SSF57567">
    <property type="entry name" value="Serine protease inhibitors"/>
    <property type="match status" value="3"/>
</dbReference>
<evidence type="ECO:0000256" key="5">
    <source>
        <dbReference type="ARBA" id="ARBA00023136"/>
    </source>
</evidence>
<dbReference type="Gene3D" id="2.10.25.10">
    <property type="entry name" value="Laminin"/>
    <property type="match status" value="3"/>
</dbReference>
<dbReference type="OrthoDB" id="6236007at2759"/>
<keyword evidence="4 7" id="KW-1133">Transmembrane helix</keyword>
<keyword evidence="6" id="KW-1015">Disulfide bond</keyword>
<sequence length="462" mass="53763">MMLVANSCLTALVFGCAMLSSFIIILENDLERIYYPDSCCIFRAYICYATCAAFNYSFVLQALYRYILIIYPRILFWQKRRTQMLCICKSWILGFLCPIMFLFNNEIVYNYDNQVCQLPLRFSFSVIYISFTVYGIPVTLIIFIYFKLLRYILEISKYITSINVLSRARREVKMVRHIVMLVSILIGVGFVYAIFIIMSFFDRLPKYHFRIAYVFGSSSFLLVIMTLFQFTDPLKISLRKLINRQPYRAIPTNVRYENFYIELISIIDLAEEPSEQACKINEEYICGPTCIETCDYKPEICVKDCRFGCFCKQGYVRRLNSTDSTCINRENCQKEKSKKCCKNQEYLTCGSACPQTCNDFSYSLPKSAKACIELCMEGCFCKEGYYRTDRGKCVEPEKCCKNENEHYTTCGTACPETCEYQPRACTRQCVEGCFCISPDYVRKDNSTNSPCIKRELCSIKVN</sequence>
<dbReference type="AlphaFoldDB" id="A0A814Q210"/>
<keyword evidence="2" id="KW-0646">Protease inhibitor</keyword>
<evidence type="ECO:0000313" key="12">
    <source>
        <dbReference type="Proteomes" id="UP000663877"/>
    </source>
</evidence>
<evidence type="ECO:0000256" key="3">
    <source>
        <dbReference type="ARBA" id="ARBA00022692"/>
    </source>
</evidence>
<feature type="transmembrane region" description="Helical" evidence="7">
    <location>
        <begin position="84"/>
        <end position="103"/>
    </location>
</feature>
<dbReference type="GO" id="GO:0030414">
    <property type="term" value="F:peptidase inhibitor activity"/>
    <property type="evidence" value="ECO:0007669"/>
    <property type="project" value="UniProtKB-KW"/>
</dbReference>
<evidence type="ECO:0000256" key="1">
    <source>
        <dbReference type="ARBA" id="ARBA00004370"/>
    </source>
</evidence>
<dbReference type="PANTHER" id="PTHR23259:SF70">
    <property type="entry name" value="ACCESSORY GLAND PROTEIN ACP62F-RELATED"/>
    <property type="match status" value="1"/>
</dbReference>
<comment type="caution">
    <text evidence="9">The sequence shown here is derived from an EMBL/GenBank/DDBJ whole genome shotgun (WGS) entry which is preliminary data.</text>
</comment>
<evidence type="ECO:0000313" key="9">
    <source>
        <dbReference type="EMBL" id="CAF1113430.1"/>
    </source>
</evidence>
<organism evidence="9 12">
    <name type="scientific">Adineta steineri</name>
    <dbReference type="NCBI Taxonomy" id="433720"/>
    <lineage>
        <taxon>Eukaryota</taxon>
        <taxon>Metazoa</taxon>
        <taxon>Spiralia</taxon>
        <taxon>Gnathifera</taxon>
        <taxon>Rotifera</taxon>
        <taxon>Eurotatoria</taxon>
        <taxon>Bdelloidea</taxon>
        <taxon>Adinetida</taxon>
        <taxon>Adinetidae</taxon>
        <taxon>Adineta</taxon>
    </lineage>
</organism>